<comment type="function">
    <text evidence="8">Subunit of the oligosaccharyl transferase (OST) complex that catalyzes the initial transfer of a defined glycan (Glc(3)Man(9)GlcNAc(2) in eukaryotes) from the lipid carrier dolichol-pyrophosphate to an asparagine residue within an Asn-X-Ser/Thr consensus motif in nascent polypeptide chains, the first step in protein N-glycosylation. N-glycosylation occurs cotranslationally and the complex associates with the Sec61 complex at the channel-forming translocon complex that mediates protein translocation across the endoplasmic reticulum (ER). All subunits are required for a maximal enzyme activity.</text>
</comment>
<comment type="subunit">
    <text evidence="8">Component of the oligosaccharyltransferase (OST) complex.</text>
</comment>
<reference evidence="9 10" key="2">
    <citation type="journal article" date="2016" name="FEMS Yeast Res.">
        <title>Curation of the genome annotation of Pichia pastoris (Komagataella phaffii) CBS7435 from gene level to protein function.</title>
        <authorList>
            <person name="Valli M."/>
            <person name="Tatto N.E."/>
            <person name="Peymann A."/>
            <person name="Gruber C."/>
            <person name="Landes N."/>
            <person name="Ekker H."/>
            <person name="Thallinger G.G."/>
            <person name="Mattanovich D."/>
            <person name="Gasser B."/>
            <person name="Graf A.B."/>
        </authorList>
    </citation>
    <scope>GENOME REANNOTATION</scope>
    <source>
        <strain evidence="9 10">ATCC 76273 / CBS 7435 / CECT 11047 / NRRL Y-11430 / Wegner 21-1</strain>
    </source>
</reference>
<protein>
    <recommendedName>
        <fullName evidence="8">Dolichyl-diphosphooligosaccharide--protein glycosyltransferase subunit OST2</fullName>
        <shortName evidence="8">Oligosaccharyl transferase subunit OST2</shortName>
    </recommendedName>
</protein>
<dbReference type="GO" id="GO:0008250">
    <property type="term" value="C:oligosaccharyltransferase complex"/>
    <property type="evidence" value="ECO:0007669"/>
    <property type="project" value="InterPro"/>
</dbReference>
<evidence type="ECO:0000313" key="10">
    <source>
        <dbReference type="Proteomes" id="UP000006853"/>
    </source>
</evidence>
<keyword evidence="5 8" id="KW-0256">Endoplasmic reticulum</keyword>
<proteinExistence type="inferred from homology"/>
<dbReference type="UniPathway" id="UPA00378"/>
<evidence type="ECO:0000256" key="4">
    <source>
        <dbReference type="ARBA" id="ARBA00022692"/>
    </source>
</evidence>
<dbReference type="PANTHER" id="PTHR10705:SF0">
    <property type="entry name" value="DOLICHYL-DIPHOSPHOOLIGOSACCHARIDE--PROTEIN GLYCOSYLTRANSFERASE SUBUNIT DAD1"/>
    <property type="match status" value="1"/>
</dbReference>
<sequence>MAKKHPTQQSATVNPLSLTRSLPHELSEAISTSLASYQKSISGNRKLRLIDYFLTFLVFLGVLQFAFCLLVGTFPFNAFLGGFCSTVAQFVLTISLRLQTTGTKEIFQNISSQRAFAEYIFASLLLHFIVYHFIN</sequence>
<evidence type="ECO:0000313" key="9">
    <source>
        <dbReference type="EMBL" id="SCV12005.1"/>
    </source>
</evidence>
<reference evidence="9 10" key="1">
    <citation type="journal article" date="2011" name="J. Biotechnol.">
        <title>High-quality genome sequence of Pichia pastoris CBS7435.</title>
        <authorList>
            <person name="Kuberl A."/>
            <person name="Schneider J."/>
            <person name="Thallinger G.G."/>
            <person name="Anderl I."/>
            <person name="Wibberg D."/>
            <person name="Hajek T."/>
            <person name="Jaenicke S."/>
            <person name="Brinkrolf K."/>
            <person name="Goesmann A."/>
            <person name="Szczepanowski R."/>
            <person name="Puhler A."/>
            <person name="Schwab H."/>
            <person name="Glieder A."/>
            <person name="Pichler H."/>
        </authorList>
    </citation>
    <scope>NUCLEOTIDE SEQUENCE [LARGE SCALE GENOMIC DNA]</scope>
    <source>
        <strain evidence="10">ATCC 76273 / CBS 7435 / CECT 11047 / NRRL Y-11430 / Wegner 21-1</strain>
    </source>
</reference>
<evidence type="ECO:0000256" key="7">
    <source>
        <dbReference type="ARBA" id="ARBA00023136"/>
    </source>
</evidence>
<dbReference type="EMBL" id="FR839629">
    <property type="protein sequence ID" value="SCV12005.1"/>
    <property type="molecule type" value="Genomic_DNA"/>
</dbReference>
<dbReference type="GO" id="GO:0006487">
    <property type="term" value="P:protein N-linked glycosylation"/>
    <property type="evidence" value="ECO:0007669"/>
    <property type="project" value="TreeGrafter"/>
</dbReference>
<dbReference type="Proteomes" id="UP000006853">
    <property type="component" value="Chromosome 2"/>
</dbReference>
<dbReference type="PANTHER" id="PTHR10705">
    <property type="entry name" value="DOLICHYL-DIPHOSPHOOLIGOSACCHARIDE--PROTEIN GLYCOSYLTRANSFERASE SUBUNIT DAD1"/>
    <property type="match status" value="1"/>
</dbReference>
<dbReference type="AlphaFoldDB" id="A0A1G4KPR6"/>
<dbReference type="SMR" id="A0A1G4KPR6"/>
<dbReference type="InterPro" id="IPR003038">
    <property type="entry name" value="DAD/Ost2"/>
</dbReference>
<feature type="transmembrane region" description="Helical" evidence="8">
    <location>
        <begin position="49"/>
        <end position="72"/>
    </location>
</feature>
<comment type="pathway">
    <text evidence="2 8">Protein modification; protein glycosylation.</text>
</comment>
<evidence type="ECO:0000256" key="1">
    <source>
        <dbReference type="ARBA" id="ARBA00004477"/>
    </source>
</evidence>
<evidence type="ECO:0000256" key="2">
    <source>
        <dbReference type="ARBA" id="ARBA00004922"/>
    </source>
</evidence>
<dbReference type="PIRSF" id="PIRSF005588">
    <property type="entry name" value="DAD"/>
    <property type="match status" value="1"/>
</dbReference>
<feature type="transmembrane region" description="Helical" evidence="8">
    <location>
        <begin position="116"/>
        <end position="134"/>
    </location>
</feature>
<keyword evidence="9" id="KW-0808">Transferase</keyword>
<comment type="subcellular location">
    <subcellularLocation>
        <location evidence="1 8">Endoplasmic reticulum membrane</location>
        <topology evidence="1 8">Multi-pass membrane protein</topology>
    </subcellularLocation>
</comment>
<evidence type="ECO:0000256" key="5">
    <source>
        <dbReference type="ARBA" id="ARBA00022824"/>
    </source>
</evidence>
<evidence type="ECO:0000256" key="8">
    <source>
        <dbReference type="RuleBase" id="RU361136"/>
    </source>
</evidence>
<keyword evidence="7 8" id="KW-0472">Membrane</keyword>
<keyword evidence="10" id="KW-1185">Reference proteome</keyword>
<organism evidence="9 10">
    <name type="scientific">Komagataella phaffii (strain ATCC 76273 / CBS 7435 / CECT 11047 / NRRL Y-11430 / Wegner 21-1)</name>
    <name type="common">Yeast</name>
    <name type="synonym">Pichia pastoris</name>
    <dbReference type="NCBI Taxonomy" id="981350"/>
    <lineage>
        <taxon>Eukaryota</taxon>
        <taxon>Fungi</taxon>
        <taxon>Dikarya</taxon>
        <taxon>Ascomycota</taxon>
        <taxon>Saccharomycotina</taxon>
        <taxon>Pichiomycetes</taxon>
        <taxon>Pichiales</taxon>
        <taxon>Pichiaceae</taxon>
        <taxon>Komagataella</taxon>
    </lineage>
</organism>
<keyword evidence="4 8" id="KW-0812">Transmembrane</keyword>
<gene>
    <name evidence="9" type="primary">OST2</name>
    <name evidence="9" type="ordered locus">PP7435_Chr2-1759</name>
</gene>
<evidence type="ECO:0000256" key="3">
    <source>
        <dbReference type="ARBA" id="ARBA00009386"/>
    </source>
</evidence>
<comment type="similarity">
    <text evidence="3 8">Belongs to the DAD/OST2 family.</text>
</comment>
<feature type="transmembrane region" description="Helical" evidence="8">
    <location>
        <begin position="78"/>
        <end position="96"/>
    </location>
</feature>
<keyword evidence="6 8" id="KW-1133">Transmembrane helix</keyword>
<accession>A0A1G4KPR6</accession>
<dbReference type="GO" id="GO:0016740">
    <property type="term" value="F:transferase activity"/>
    <property type="evidence" value="ECO:0007669"/>
    <property type="project" value="UniProtKB-KW"/>
</dbReference>
<dbReference type="Pfam" id="PF02109">
    <property type="entry name" value="DAD"/>
    <property type="match status" value="1"/>
</dbReference>
<name>A0A1G4KPR6_KOMPC</name>
<evidence type="ECO:0000256" key="6">
    <source>
        <dbReference type="ARBA" id="ARBA00022989"/>
    </source>
</evidence>